<sequence>MARSKAAAPIVVHEPLQQEDQQRIVEDKAMETMWRSAHLQSNRTVLATGRKGPKTPIPSWKMYENPFYEGILAAVQNGAAAKRDATVSARKLAATLWGLQQEPPKSLGSFKAMPESDSQPNETVTSTQLLLSPPPSPSLSDCSLISAKQISTEPAAAKTTDSNGKTAQANRQVAALRSHVQRLLERRVENKVTQITSLNNHHTIGIEAQKQDLASLNTSNELKHGAGGTSLAAALLVELDHARNCAQELEAQQKTAWKEIENLQKKIAEERTNWRNKEQEKIRSAIQAAREEAEEEKKVKRRLELANKKLAKELADAIATLNRVSEDLEMERKARELMEDVCDEMARDMAEDKAEVEDLRRESAMVREEVEEERRMLQVSEALREERVQMKLAEAQYELEERATALNDMIGEMEDFLAYRRSEAGDDANREQDIRKAESLCMAVEALQLDQTSFLSVYEDNRPSGAFISTQPDSCSVDSSRDYEQLNEDETFLKQQQSRTKSSKHKGRTKILERSKKNRPRGKILKRRSVNDQRSEWEGANDSESKGNAADVHVFENDYAMFLDKSASVSDSEDGYVNANVHPVSSEVETITEQSASQRTVAIDPQTEKLNTSDIWVSNALATEEHDSYIEESAPNQQGGEFKSPFSKVHTSDPFSSSVSQHVNLSSDTTIEESLPNQQGGEFKSPSSVSQHVNLSSDTTIHEVNWAPMDSRNPHISRGIKGSIEWSKNVRDSYLRTKQEKQFGRRNQKTIR</sequence>
<proteinExistence type="predicted"/>
<accession>A0ACC2BCN5</accession>
<organism evidence="1 2">
    <name type="scientific">Diphasiastrum complanatum</name>
    <name type="common">Issler's clubmoss</name>
    <name type="synonym">Lycopodium complanatum</name>
    <dbReference type="NCBI Taxonomy" id="34168"/>
    <lineage>
        <taxon>Eukaryota</taxon>
        <taxon>Viridiplantae</taxon>
        <taxon>Streptophyta</taxon>
        <taxon>Embryophyta</taxon>
        <taxon>Tracheophyta</taxon>
        <taxon>Lycopodiopsida</taxon>
        <taxon>Lycopodiales</taxon>
        <taxon>Lycopodiaceae</taxon>
        <taxon>Lycopodioideae</taxon>
        <taxon>Diphasiastrum</taxon>
    </lineage>
</organism>
<evidence type="ECO:0000313" key="2">
    <source>
        <dbReference type="Proteomes" id="UP001162992"/>
    </source>
</evidence>
<comment type="caution">
    <text evidence="1">The sequence shown here is derived from an EMBL/GenBank/DDBJ whole genome shotgun (WGS) entry which is preliminary data.</text>
</comment>
<protein>
    <submittedName>
        <fullName evidence="1">Uncharacterized protein</fullName>
    </submittedName>
</protein>
<name>A0ACC2BCN5_DIPCM</name>
<dbReference type="Proteomes" id="UP001162992">
    <property type="component" value="Chromosome 16"/>
</dbReference>
<dbReference type="EMBL" id="CM055107">
    <property type="protein sequence ID" value="KAJ7527539.1"/>
    <property type="molecule type" value="Genomic_DNA"/>
</dbReference>
<evidence type="ECO:0000313" key="1">
    <source>
        <dbReference type="EMBL" id="KAJ7527539.1"/>
    </source>
</evidence>
<keyword evidence="2" id="KW-1185">Reference proteome</keyword>
<gene>
    <name evidence="1" type="ORF">O6H91_16G060200</name>
</gene>
<reference evidence="2" key="1">
    <citation type="journal article" date="2024" name="Proc. Natl. Acad. Sci. U.S.A.">
        <title>Extraordinary preservation of gene collinearity over three hundred million years revealed in homosporous lycophytes.</title>
        <authorList>
            <person name="Li C."/>
            <person name="Wickell D."/>
            <person name="Kuo L.Y."/>
            <person name="Chen X."/>
            <person name="Nie B."/>
            <person name="Liao X."/>
            <person name="Peng D."/>
            <person name="Ji J."/>
            <person name="Jenkins J."/>
            <person name="Williams M."/>
            <person name="Shu S."/>
            <person name="Plott C."/>
            <person name="Barry K."/>
            <person name="Rajasekar S."/>
            <person name="Grimwood J."/>
            <person name="Han X."/>
            <person name="Sun S."/>
            <person name="Hou Z."/>
            <person name="He W."/>
            <person name="Dai G."/>
            <person name="Sun C."/>
            <person name="Schmutz J."/>
            <person name="Leebens-Mack J.H."/>
            <person name="Li F.W."/>
            <person name="Wang L."/>
        </authorList>
    </citation>
    <scope>NUCLEOTIDE SEQUENCE [LARGE SCALE GENOMIC DNA]</scope>
    <source>
        <strain evidence="2">cv. PW_Plant_1</strain>
    </source>
</reference>